<name>J3NRL5_GAET3</name>
<dbReference type="EMBL" id="GL385396">
    <property type="protein sequence ID" value="EJT78821.1"/>
    <property type="molecule type" value="Genomic_DNA"/>
</dbReference>
<dbReference type="STRING" id="644352.J3NRL5"/>
<evidence type="ECO:0000313" key="2">
    <source>
        <dbReference type="EMBL" id="EJT78821.1"/>
    </source>
</evidence>
<dbReference type="Gene3D" id="2.30.280.10">
    <property type="entry name" value="SRA-YDG"/>
    <property type="match status" value="1"/>
</dbReference>
<evidence type="ECO:0000256" key="1">
    <source>
        <dbReference type="SAM" id="MobiDB-lite"/>
    </source>
</evidence>
<dbReference type="eggNOG" id="ENOG502SF5I">
    <property type="taxonomic scope" value="Eukaryota"/>
</dbReference>
<feature type="region of interest" description="Disordered" evidence="1">
    <location>
        <begin position="504"/>
        <end position="523"/>
    </location>
</feature>
<evidence type="ECO:0000313" key="3">
    <source>
        <dbReference type="EnsemblFungi" id="EJT78821"/>
    </source>
</evidence>
<proteinExistence type="predicted"/>
<gene>
    <name evidence="3" type="primary">20344375</name>
    <name evidence="2" type="ORF">GGTG_03917</name>
</gene>
<dbReference type="VEuPathDB" id="FungiDB:GGTG_03917"/>
<evidence type="ECO:0008006" key="5">
    <source>
        <dbReference type="Google" id="ProtNLM"/>
    </source>
</evidence>
<keyword evidence="4" id="KW-1185">Reference proteome</keyword>
<feature type="compositionally biased region" description="Polar residues" evidence="1">
    <location>
        <begin position="509"/>
        <end position="523"/>
    </location>
</feature>
<dbReference type="EnsemblFungi" id="EJT78821">
    <property type="protein sequence ID" value="EJT78821"/>
    <property type="gene ID" value="GGTG_03917"/>
</dbReference>
<dbReference type="InterPro" id="IPR015947">
    <property type="entry name" value="PUA-like_sf"/>
</dbReference>
<feature type="region of interest" description="Disordered" evidence="1">
    <location>
        <begin position="102"/>
        <end position="123"/>
    </location>
</feature>
<reference evidence="3" key="4">
    <citation type="journal article" date="2015" name="G3 (Bethesda)">
        <title>Genome sequences of three phytopathogenic species of the Magnaporthaceae family of fungi.</title>
        <authorList>
            <person name="Okagaki L.H."/>
            <person name="Nunes C.C."/>
            <person name="Sailsbery J."/>
            <person name="Clay B."/>
            <person name="Brown D."/>
            <person name="John T."/>
            <person name="Oh Y."/>
            <person name="Young N."/>
            <person name="Fitzgerald M."/>
            <person name="Haas B.J."/>
            <person name="Zeng Q."/>
            <person name="Young S."/>
            <person name="Adiconis X."/>
            <person name="Fan L."/>
            <person name="Levin J.Z."/>
            <person name="Mitchell T.K."/>
            <person name="Okubara P.A."/>
            <person name="Farman M.L."/>
            <person name="Kohn L.M."/>
            <person name="Birren B."/>
            <person name="Ma L.-J."/>
            <person name="Dean R.A."/>
        </authorList>
    </citation>
    <scope>NUCLEOTIDE SEQUENCE</scope>
    <source>
        <strain evidence="3">R3-111a-1</strain>
    </source>
</reference>
<dbReference type="InterPro" id="IPR036987">
    <property type="entry name" value="SRA-YDG_sf"/>
</dbReference>
<dbReference type="OrthoDB" id="3244603at2759"/>
<organism evidence="2">
    <name type="scientific">Gaeumannomyces tritici (strain R3-111a-1)</name>
    <name type="common">Wheat and barley take-all root rot fungus</name>
    <name type="synonym">Gaeumannomyces graminis var. tritici</name>
    <dbReference type="NCBI Taxonomy" id="644352"/>
    <lineage>
        <taxon>Eukaryota</taxon>
        <taxon>Fungi</taxon>
        <taxon>Dikarya</taxon>
        <taxon>Ascomycota</taxon>
        <taxon>Pezizomycotina</taxon>
        <taxon>Sordariomycetes</taxon>
        <taxon>Sordariomycetidae</taxon>
        <taxon>Magnaporthales</taxon>
        <taxon>Magnaporthaceae</taxon>
        <taxon>Gaeumannomyces</taxon>
    </lineage>
</organism>
<dbReference type="Proteomes" id="UP000006039">
    <property type="component" value="Unassembled WGS sequence"/>
</dbReference>
<reference evidence="2" key="2">
    <citation type="submission" date="2010-07" db="EMBL/GenBank/DDBJ databases">
        <authorList>
            <consortium name="The Broad Institute Genome Sequencing Platform"/>
            <consortium name="Broad Institute Genome Sequencing Center for Infectious Disease"/>
            <person name="Ma L.-J."/>
            <person name="Dead R."/>
            <person name="Young S."/>
            <person name="Zeng Q."/>
            <person name="Koehrsen M."/>
            <person name="Alvarado L."/>
            <person name="Berlin A."/>
            <person name="Chapman S.B."/>
            <person name="Chen Z."/>
            <person name="Freedman E."/>
            <person name="Gellesch M."/>
            <person name="Goldberg J."/>
            <person name="Griggs A."/>
            <person name="Gujja S."/>
            <person name="Heilman E.R."/>
            <person name="Heiman D."/>
            <person name="Hepburn T."/>
            <person name="Howarth C."/>
            <person name="Jen D."/>
            <person name="Larson L."/>
            <person name="Mehta T."/>
            <person name="Neiman D."/>
            <person name="Pearson M."/>
            <person name="Roberts A."/>
            <person name="Saif S."/>
            <person name="Shea T."/>
            <person name="Shenoy N."/>
            <person name="Sisk P."/>
            <person name="Stolte C."/>
            <person name="Sykes S."/>
            <person name="Walk T."/>
            <person name="White J."/>
            <person name="Yandava C."/>
            <person name="Haas B."/>
            <person name="Nusbaum C."/>
            <person name="Birren B."/>
        </authorList>
    </citation>
    <scope>NUCLEOTIDE SEQUENCE</scope>
    <source>
        <strain evidence="2">R3-111a-1</strain>
    </source>
</reference>
<dbReference type="AlphaFoldDB" id="J3NRL5"/>
<dbReference type="GeneID" id="20344375"/>
<reference evidence="2" key="3">
    <citation type="submission" date="2010-09" db="EMBL/GenBank/DDBJ databases">
        <title>Annotation of Gaeumannomyces graminis var. tritici R3-111a-1.</title>
        <authorList>
            <consortium name="The Broad Institute Genome Sequencing Platform"/>
            <person name="Ma L.-J."/>
            <person name="Dead R."/>
            <person name="Young S.K."/>
            <person name="Zeng Q."/>
            <person name="Gargeya S."/>
            <person name="Fitzgerald M."/>
            <person name="Haas B."/>
            <person name="Abouelleil A."/>
            <person name="Alvarado L."/>
            <person name="Arachchi H.M."/>
            <person name="Berlin A."/>
            <person name="Brown A."/>
            <person name="Chapman S.B."/>
            <person name="Chen Z."/>
            <person name="Dunbar C."/>
            <person name="Freedman E."/>
            <person name="Gearin G."/>
            <person name="Gellesch M."/>
            <person name="Goldberg J."/>
            <person name="Griggs A."/>
            <person name="Gujja S."/>
            <person name="Heiman D."/>
            <person name="Howarth C."/>
            <person name="Larson L."/>
            <person name="Lui A."/>
            <person name="MacDonald P.J.P."/>
            <person name="Mehta T."/>
            <person name="Montmayeur A."/>
            <person name="Murphy C."/>
            <person name="Neiman D."/>
            <person name="Pearson M."/>
            <person name="Priest M."/>
            <person name="Roberts A."/>
            <person name="Saif S."/>
            <person name="Shea T."/>
            <person name="Shenoy N."/>
            <person name="Sisk P."/>
            <person name="Stolte C."/>
            <person name="Sykes S."/>
            <person name="Yandava C."/>
            <person name="Wortman J."/>
            <person name="Nusbaum C."/>
            <person name="Birren B."/>
        </authorList>
    </citation>
    <scope>NUCLEOTIDE SEQUENCE</scope>
    <source>
        <strain evidence="2">R3-111a-1</strain>
    </source>
</reference>
<dbReference type="RefSeq" id="XP_009219966.1">
    <property type="nucleotide sequence ID" value="XM_009221702.1"/>
</dbReference>
<evidence type="ECO:0000313" key="4">
    <source>
        <dbReference type="Proteomes" id="UP000006039"/>
    </source>
</evidence>
<dbReference type="HOGENOM" id="CLU_040682_2_0_1"/>
<reference evidence="4" key="1">
    <citation type="submission" date="2010-07" db="EMBL/GenBank/DDBJ databases">
        <title>The genome sequence of Gaeumannomyces graminis var. tritici strain R3-111a-1.</title>
        <authorList>
            <consortium name="The Broad Institute Genome Sequencing Platform"/>
            <person name="Ma L.-J."/>
            <person name="Dead R."/>
            <person name="Young S."/>
            <person name="Zeng Q."/>
            <person name="Koehrsen M."/>
            <person name="Alvarado L."/>
            <person name="Berlin A."/>
            <person name="Chapman S.B."/>
            <person name="Chen Z."/>
            <person name="Freedman E."/>
            <person name="Gellesch M."/>
            <person name="Goldberg J."/>
            <person name="Griggs A."/>
            <person name="Gujja S."/>
            <person name="Heilman E.R."/>
            <person name="Heiman D."/>
            <person name="Hepburn T."/>
            <person name="Howarth C."/>
            <person name="Jen D."/>
            <person name="Larson L."/>
            <person name="Mehta T."/>
            <person name="Neiman D."/>
            <person name="Pearson M."/>
            <person name="Roberts A."/>
            <person name="Saif S."/>
            <person name="Shea T."/>
            <person name="Shenoy N."/>
            <person name="Sisk P."/>
            <person name="Stolte C."/>
            <person name="Sykes S."/>
            <person name="Walk T."/>
            <person name="White J."/>
            <person name="Yandava C."/>
            <person name="Haas B."/>
            <person name="Nusbaum C."/>
            <person name="Birren B."/>
        </authorList>
    </citation>
    <scope>NUCLEOTIDE SEQUENCE [LARGE SCALE GENOMIC DNA]</scope>
    <source>
        <strain evidence="4">R3-111a-1</strain>
    </source>
</reference>
<accession>J3NRL5</accession>
<protein>
    <recommendedName>
        <fullName evidence="5">YDG domain-containing protein</fullName>
    </recommendedName>
</protein>
<reference evidence="3" key="5">
    <citation type="submission" date="2018-04" db="UniProtKB">
        <authorList>
            <consortium name="EnsemblFungi"/>
        </authorList>
    </citation>
    <scope>IDENTIFICATION</scope>
    <source>
        <strain evidence="3">R3-111a-1</strain>
    </source>
</reference>
<sequence>MESQTRRRVSRLSRGSVWSAATCAQPDMLHCREHGANTNAQPSPSPQRSLENDIDKTIVWVTKDRDPTKLVSNHIAVWGEWIGQGIGLDGLDKIAESIREVPGTPLAGRRDRSGQTPSTNERRDIVAAESRLSLNRDGFLADTVWNISALLDLTDSVRWSLVTNKALGPMESRLTALLDVVLANEALKTSSASRLLIDFDTIMGARLDKLIEALLDKSNQPSRPVPVSFFAAKTAAGVLQRKWQLRFREAYVSLDRFRYHQMLTGHLVEISFSAPGAGVPDSPALWRETRRKEAPTEPNNNRRFYAGHWWLNIVCAHRDGIAGSARQVPARGRNGVVALPLLSGREEVLENGRSIYIRESSLVADMHVSLMTKVGQRIKILRGSQLRSIYAPSGGLRYDGLYTIVQYGHKLNEDIEMYRLALVLERVPGQKSMMDLKAVPKPSQLDDWRLYERFEGEKLKSTVGRKNYLAWKTKKMKDKLEHEQWLVSIGLKIGYPHWRTTQEDDIKQKATSKQGRRQAISSR</sequence>
<dbReference type="SUPFAM" id="SSF88697">
    <property type="entry name" value="PUA domain-like"/>
    <property type="match status" value="1"/>
</dbReference>